<evidence type="ECO:0000313" key="8">
    <source>
        <dbReference type="Proteomes" id="UP000236919"/>
    </source>
</evidence>
<gene>
    <name evidence="7" type="ORF">CYD53_105158</name>
</gene>
<reference evidence="7 8" key="1">
    <citation type="submission" date="2018-01" db="EMBL/GenBank/DDBJ databases">
        <title>Genomic Encyclopedia of Type Strains, Phase III (KMG-III): the genomes of soil and plant-associated and newly described type strains.</title>
        <authorList>
            <person name="Whitman W."/>
        </authorList>
    </citation>
    <scope>NUCLEOTIDE SEQUENCE [LARGE SCALE GENOMIC DNA]</scope>
    <source>
        <strain evidence="7 8">1131</strain>
    </source>
</reference>
<dbReference type="Proteomes" id="UP000236919">
    <property type="component" value="Unassembled WGS sequence"/>
</dbReference>
<dbReference type="InterPro" id="IPR036388">
    <property type="entry name" value="WH-like_DNA-bd_sf"/>
</dbReference>
<keyword evidence="8" id="KW-1185">Reference proteome</keyword>
<keyword evidence="4" id="KW-0804">Transcription</keyword>
<evidence type="ECO:0000256" key="1">
    <source>
        <dbReference type="ARBA" id="ARBA00009437"/>
    </source>
</evidence>
<evidence type="ECO:0000256" key="3">
    <source>
        <dbReference type="ARBA" id="ARBA00023125"/>
    </source>
</evidence>
<evidence type="ECO:0000259" key="6">
    <source>
        <dbReference type="PROSITE" id="PS50931"/>
    </source>
</evidence>
<dbReference type="PANTHER" id="PTHR30537">
    <property type="entry name" value="HTH-TYPE TRANSCRIPTIONAL REGULATOR"/>
    <property type="match status" value="1"/>
</dbReference>
<dbReference type="Pfam" id="PF00126">
    <property type="entry name" value="HTH_1"/>
    <property type="match status" value="1"/>
</dbReference>
<comment type="caution">
    <text evidence="7">The sequence shown here is derived from an EMBL/GenBank/DDBJ whole genome shotgun (WGS) entry which is preliminary data.</text>
</comment>
<feature type="region of interest" description="Disordered" evidence="5">
    <location>
        <begin position="297"/>
        <end position="321"/>
    </location>
</feature>
<dbReference type="OrthoDB" id="9793571at2"/>
<dbReference type="Gene3D" id="1.10.10.10">
    <property type="entry name" value="Winged helix-like DNA-binding domain superfamily/Winged helix DNA-binding domain"/>
    <property type="match status" value="1"/>
</dbReference>
<dbReference type="InterPro" id="IPR005119">
    <property type="entry name" value="LysR_subst-bd"/>
</dbReference>
<accession>A0A2S4MCL6</accession>
<dbReference type="AlphaFoldDB" id="A0A2S4MCL6"/>
<feature type="domain" description="HTH lysR-type" evidence="6">
    <location>
        <begin position="2"/>
        <end position="59"/>
    </location>
</feature>
<dbReference type="Gene3D" id="3.40.190.10">
    <property type="entry name" value="Periplasmic binding protein-like II"/>
    <property type="match status" value="2"/>
</dbReference>
<keyword evidence="2" id="KW-0805">Transcription regulation</keyword>
<evidence type="ECO:0000256" key="5">
    <source>
        <dbReference type="SAM" id="MobiDB-lite"/>
    </source>
</evidence>
<dbReference type="InterPro" id="IPR058163">
    <property type="entry name" value="LysR-type_TF_proteobact-type"/>
</dbReference>
<organism evidence="7 8">
    <name type="scientific">Bosea psychrotolerans</name>
    <dbReference type="NCBI Taxonomy" id="1871628"/>
    <lineage>
        <taxon>Bacteria</taxon>
        <taxon>Pseudomonadati</taxon>
        <taxon>Pseudomonadota</taxon>
        <taxon>Alphaproteobacteria</taxon>
        <taxon>Hyphomicrobiales</taxon>
        <taxon>Boseaceae</taxon>
        <taxon>Bosea</taxon>
    </lineage>
</organism>
<dbReference type="GO" id="GO:0003677">
    <property type="term" value="F:DNA binding"/>
    <property type="evidence" value="ECO:0007669"/>
    <property type="project" value="UniProtKB-KW"/>
</dbReference>
<dbReference type="InterPro" id="IPR036390">
    <property type="entry name" value="WH_DNA-bd_sf"/>
</dbReference>
<name>A0A2S4MCL6_9HYPH</name>
<dbReference type="SUPFAM" id="SSF53850">
    <property type="entry name" value="Periplasmic binding protein-like II"/>
    <property type="match status" value="1"/>
</dbReference>
<dbReference type="SUPFAM" id="SSF46785">
    <property type="entry name" value="Winged helix' DNA-binding domain"/>
    <property type="match status" value="1"/>
</dbReference>
<evidence type="ECO:0000256" key="2">
    <source>
        <dbReference type="ARBA" id="ARBA00023015"/>
    </source>
</evidence>
<feature type="compositionally biased region" description="Low complexity" evidence="5">
    <location>
        <begin position="305"/>
        <end position="321"/>
    </location>
</feature>
<dbReference type="PRINTS" id="PR00039">
    <property type="entry name" value="HTHLYSR"/>
</dbReference>
<dbReference type="InterPro" id="IPR000847">
    <property type="entry name" value="LysR_HTH_N"/>
</dbReference>
<dbReference type="PANTHER" id="PTHR30537:SF5">
    <property type="entry name" value="HTH-TYPE TRANSCRIPTIONAL ACTIVATOR TTDR-RELATED"/>
    <property type="match status" value="1"/>
</dbReference>
<dbReference type="GO" id="GO:0003700">
    <property type="term" value="F:DNA-binding transcription factor activity"/>
    <property type="evidence" value="ECO:0007669"/>
    <property type="project" value="InterPro"/>
</dbReference>
<sequence length="321" mass="34601">MPPFAGLLTFEAVLRLGSMTLAADELGLTQSAVSHRIRALESFFGVPLLERLNPGLRATEAGLRLARELAPLLGTIAGLRRRIADQSGPRIFRLGLSPSLLAWWLSPRLPSLCNAFPDLSIEVCTWDTAAEAARAEVDLALLWLPQAGKMPTDKTEDARELPFPSESVFPVVAPRLLGSIGPGQDWRALPLLAKGRRGEETEREWSWATWLRKGPGHETLRFRDIGSSLQAAMDGNGVALARSLLVADALRQQRLMRLTGLGEAQACSNRQVARWRDPQDGTAERMAAWLVSSAGQDMTADEGVTTGEGMSTGAGMAAGAS</sequence>
<protein>
    <submittedName>
        <fullName evidence="7">LysR family glycine cleavage system transcriptional activator</fullName>
    </submittedName>
</protein>
<dbReference type="PROSITE" id="PS50931">
    <property type="entry name" value="HTH_LYSR"/>
    <property type="match status" value="1"/>
</dbReference>
<dbReference type="Pfam" id="PF03466">
    <property type="entry name" value="LysR_substrate"/>
    <property type="match status" value="1"/>
</dbReference>
<proteinExistence type="inferred from homology"/>
<evidence type="ECO:0000313" key="7">
    <source>
        <dbReference type="EMBL" id="POR52493.1"/>
    </source>
</evidence>
<comment type="similarity">
    <text evidence="1">Belongs to the LysR transcriptional regulatory family.</text>
</comment>
<evidence type="ECO:0000256" key="4">
    <source>
        <dbReference type="ARBA" id="ARBA00023163"/>
    </source>
</evidence>
<dbReference type="EMBL" id="PQFZ01000005">
    <property type="protein sequence ID" value="POR52493.1"/>
    <property type="molecule type" value="Genomic_DNA"/>
</dbReference>
<keyword evidence="3" id="KW-0238">DNA-binding</keyword>